<dbReference type="Proteomes" id="UP000594468">
    <property type="component" value="Chromosome"/>
</dbReference>
<feature type="domain" description="Histidine kinase" evidence="14">
    <location>
        <begin position="375"/>
        <end position="596"/>
    </location>
</feature>
<dbReference type="InterPro" id="IPR003661">
    <property type="entry name" value="HisK_dim/P_dom"/>
</dbReference>
<sequence>MDKYSEMGKVGKSQTISLPPQINKQFAYIGKILVFGAVYFLAARVGYLAPFDGAIATLIWPASALSLAVLVIWGWQFWPGIALGALLVTISNHNSLTLTLAFAVTQTVEPLIGALILSKRSRFNRSLASLSDVFQFVLVGALITPLVGAILGSISFAISPEPSPPTTQLLWHWWLGHAISYISMVPAVLTIYESPRFNWHYQQVAEFLSAMGLLIITAILVFVRLPDLTGNYPLVHAVFPFVMWIAMRFTAREVSIASLVVTIIALLGTVNGSGPFSRPETDLNLILLATFVGSVVVIALIICAILNERRIDRQSLKSANEILEQHVQQRTAALLQTNQKLQQEIEDRKKIEQQLAHAHEETLEALKTKSQILANVSHDARTPLNIITLYTEMLQRELHGPLTDRQRESLDIILGSSHELLNFINNLLDEAQLQSKRIKAVYQLTNVSEWLMTRTQYFKKLAERKNLTFDVIYDKNLPAEQKIDTEGLKQIIDNLISNALKFTKQGGITVHALSLDKTRWGLHIQDTGSGIPQEALQFLFDPFWQLDGSTTREINRGVGLGLSIVRQRVELLNGTIEVTSEEGQGTTFSLTLPIVNSAQEIPDERTYERESTTDIPR</sequence>
<evidence type="ECO:0000256" key="13">
    <source>
        <dbReference type="SAM" id="Phobius"/>
    </source>
</evidence>
<gene>
    <name evidence="15" type="ORF">G4Y79_08125</name>
</gene>
<feature type="transmembrane region" description="Helical" evidence="13">
    <location>
        <begin position="136"/>
        <end position="158"/>
    </location>
</feature>
<keyword evidence="10" id="KW-0902">Two-component regulatory system</keyword>
<feature type="transmembrane region" description="Helical" evidence="13">
    <location>
        <begin position="285"/>
        <end position="307"/>
    </location>
</feature>
<evidence type="ECO:0000256" key="2">
    <source>
        <dbReference type="ARBA" id="ARBA00004651"/>
    </source>
</evidence>
<evidence type="ECO:0000256" key="9">
    <source>
        <dbReference type="ARBA" id="ARBA00022989"/>
    </source>
</evidence>
<keyword evidence="7 13" id="KW-0812">Transmembrane</keyword>
<dbReference type="InterPro" id="IPR007895">
    <property type="entry name" value="MASE1"/>
</dbReference>
<dbReference type="GO" id="GO:0005886">
    <property type="term" value="C:plasma membrane"/>
    <property type="evidence" value="ECO:0007669"/>
    <property type="project" value="UniProtKB-SubCell"/>
</dbReference>
<dbReference type="Pfam" id="PF02518">
    <property type="entry name" value="HATPase_c"/>
    <property type="match status" value="1"/>
</dbReference>
<keyword evidence="16" id="KW-1185">Reference proteome</keyword>
<evidence type="ECO:0000256" key="12">
    <source>
        <dbReference type="SAM" id="Coils"/>
    </source>
</evidence>
<feature type="transmembrane region" description="Helical" evidence="13">
    <location>
        <begin position="229"/>
        <end position="247"/>
    </location>
</feature>
<keyword evidence="6" id="KW-0808">Transferase</keyword>
<protein>
    <recommendedName>
        <fullName evidence="3">histidine kinase</fullName>
        <ecNumber evidence="3">2.7.13.3</ecNumber>
    </recommendedName>
</protein>
<dbReference type="SMART" id="SM00388">
    <property type="entry name" value="HisKA"/>
    <property type="match status" value="1"/>
</dbReference>
<dbReference type="InterPro" id="IPR005467">
    <property type="entry name" value="His_kinase_dom"/>
</dbReference>
<dbReference type="Pfam" id="PF00512">
    <property type="entry name" value="HisKA"/>
    <property type="match status" value="1"/>
</dbReference>
<dbReference type="GO" id="GO:0009927">
    <property type="term" value="F:histidine phosphotransfer kinase activity"/>
    <property type="evidence" value="ECO:0007669"/>
    <property type="project" value="TreeGrafter"/>
</dbReference>
<evidence type="ECO:0000256" key="6">
    <source>
        <dbReference type="ARBA" id="ARBA00022679"/>
    </source>
</evidence>
<dbReference type="Pfam" id="PF05231">
    <property type="entry name" value="MASE1"/>
    <property type="match status" value="1"/>
</dbReference>
<dbReference type="EC" id="2.7.13.3" evidence="3"/>
<name>A0A7S8IGQ2_9CHLR</name>
<dbReference type="InterPro" id="IPR004358">
    <property type="entry name" value="Sig_transdc_His_kin-like_C"/>
</dbReference>
<feature type="transmembrane region" description="Helical" evidence="13">
    <location>
        <begin position="254"/>
        <end position="273"/>
    </location>
</feature>
<evidence type="ECO:0000256" key="4">
    <source>
        <dbReference type="ARBA" id="ARBA00022475"/>
    </source>
</evidence>
<dbReference type="CDD" id="cd16922">
    <property type="entry name" value="HATPase_EvgS-ArcB-TorS-like"/>
    <property type="match status" value="1"/>
</dbReference>
<dbReference type="PANTHER" id="PTHR43047">
    <property type="entry name" value="TWO-COMPONENT HISTIDINE PROTEIN KINASE"/>
    <property type="match status" value="1"/>
</dbReference>
<dbReference type="AlphaFoldDB" id="A0A7S8IGQ2"/>
<evidence type="ECO:0000256" key="10">
    <source>
        <dbReference type="ARBA" id="ARBA00023012"/>
    </source>
</evidence>
<dbReference type="CDD" id="cd00082">
    <property type="entry name" value="HisKA"/>
    <property type="match status" value="1"/>
</dbReference>
<dbReference type="InterPro" id="IPR036097">
    <property type="entry name" value="HisK_dim/P_sf"/>
</dbReference>
<feature type="transmembrane region" description="Helical" evidence="13">
    <location>
        <begin position="95"/>
        <end position="116"/>
    </location>
</feature>
<keyword evidence="4" id="KW-1003">Cell membrane</keyword>
<dbReference type="FunFam" id="3.30.565.10:FF:000006">
    <property type="entry name" value="Sensor histidine kinase WalK"/>
    <property type="match status" value="1"/>
</dbReference>
<keyword evidence="8" id="KW-0418">Kinase</keyword>
<evidence type="ECO:0000256" key="8">
    <source>
        <dbReference type="ARBA" id="ARBA00022777"/>
    </source>
</evidence>
<feature type="coiled-coil region" evidence="12">
    <location>
        <begin position="334"/>
        <end position="361"/>
    </location>
</feature>
<dbReference type="SUPFAM" id="SSF47384">
    <property type="entry name" value="Homodimeric domain of signal transducing histidine kinase"/>
    <property type="match status" value="1"/>
</dbReference>
<dbReference type="KEGG" id="pmet:G4Y79_08125"/>
<evidence type="ECO:0000256" key="1">
    <source>
        <dbReference type="ARBA" id="ARBA00000085"/>
    </source>
</evidence>
<keyword evidence="9 13" id="KW-1133">Transmembrane helix</keyword>
<proteinExistence type="predicted"/>
<keyword evidence="11 13" id="KW-0472">Membrane</keyword>
<evidence type="ECO:0000256" key="11">
    <source>
        <dbReference type="ARBA" id="ARBA00023136"/>
    </source>
</evidence>
<dbReference type="RefSeq" id="WP_195172391.1">
    <property type="nucleotide sequence ID" value="NZ_CP062983.1"/>
</dbReference>
<dbReference type="PRINTS" id="PR00344">
    <property type="entry name" value="BCTRLSENSOR"/>
</dbReference>
<dbReference type="Gene3D" id="1.10.287.130">
    <property type="match status" value="1"/>
</dbReference>
<dbReference type="EMBL" id="CP062983">
    <property type="protein sequence ID" value="QPC84328.1"/>
    <property type="molecule type" value="Genomic_DNA"/>
</dbReference>
<evidence type="ECO:0000313" key="15">
    <source>
        <dbReference type="EMBL" id="QPC84328.1"/>
    </source>
</evidence>
<feature type="transmembrane region" description="Helical" evidence="13">
    <location>
        <begin position="170"/>
        <end position="192"/>
    </location>
</feature>
<accession>A0A7S8IGQ2</accession>
<dbReference type="InterPro" id="IPR003594">
    <property type="entry name" value="HATPase_dom"/>
</dbReference>
<evidence type="ECO:0000256" key="5">
    <source>
        <dbReference type="ARBA" id="ARBA00022553"/>
    </source>
</evidence>
<dbReference type="SMART" id="SM00387">
    <property type="entry name" value="HATPase_c"/>
    <property type="match status" value="1"/>
</dbReference>
<evidence type="ECO:0000259" key="14">
    <source>
        <dbReference type="PROSITE" id="PS50109"/>
    </source>
</evidence>
<dbReference type="GO" id="GO:0000155">
    <property type="term" value="F:phosphorelay sensor kinase activity"/>
    <property type="evidence" value="ECO:0007669"/>
    <property type="project" value="InterPro"/>
</dbReference>
<dbReference type="SUPFAM" id="SSF55874">
    <property type="entry name" value="ATPase domain of HSP90 chaperone/DNA topoisomerase II/histidine kinase"/>
    <property type="match status" value="1"/>
</dbReference>
<comment type="catalytic activity">
    <reaction evidence="1">
        <text>ATP + protein L-histidine = ADP + protein N-phospho-L-histidine.</text>
        <dbReference type="EC" id="2.7.13.3"/>
    </reaction>
</comment>
<reference evidence="15 16" key="1">
    <citation type="submission" date="2020-02" db="EMBL/GenBank/DDBJ databases">
        <authorList>
            <person name="Zheng R.K."/>
            <person name="Sun C.M."/>
        </authorList>
    </citation>
    <scope>NUCLEOTIDE SEQUENCE [LARGE SCALE GENOMIC DNA]</scope>
    <source>
        <strain evidence="16">rifampicinis</strain>
    </source>
</reference>
<feature type="transmembrane region" description="Helical" evidence="13">
    <location>
        <begin position="25"/>
        <end position="42"/>
    </location>
</feature>
<evidence type="ECO:0000256" key="7">
    <source>
        <dbReference type="ARBA" id="ARBA00022692"/>
    </source>
</evidence>
<comment type="subcellular location">
    <subcellularLocation>
        <location evidence="2">Cell membrane</location>
        <topology evidence="2">Multi-pass membrane protein</topology>
    </subcellularLocation>
</comment>
<evidence type="ECO:0000256" key="3">
    <source>
        <dbReference type="ARBA" id="ARBA00012438"/>
    </source>
</evidence>
<dbReference type="PROSITE" id="PS50109">
    <property type="entry name" value="HIS_KIN"/>
    <property type="match status" value="1"/>
</dbReference>
<feature type="transmembrane region" description="Helical" evidence="13">
    <location>
        <begin position="204"/>
        <end position="223"/>
    </location>
</feature>
<evidence type="ECO:0000313" key="16">
    <source>
        <dbReference type="Proteomes" id="UP000594468"/>
    </source>
</evidence>
<dbReference type="PANTHER" id="PTHR43047:SF72">
    <property type="entry name" value="OSMOSENSING HISTIDINE PROTEIN KINASE SLN1"/>
    <property type="match status" value="1"/>
</dbReference>
<organism evidence="15 16">
    <name type="scientific">Phototrophicus methaneseepsis</name>
    <dbReference type="NCBI Taxonomy" id="2710758"/>
    <lineage>
        <taxon>Bacteria</taxon>
        <taxon>Bacillati</taxon>
        <taxon>Chloroflexota</taxon>
        <taxon>Candidatus Thermofontia</taxon>
        <taxon>Phototrophicales</taxon>
        <taxon>Phototrophicaceae</taxon>
        <taxon>Phototrophicus</taxon>
    </lineage>
</organism>
<dbReference type="InterPro" id="IPR036890">
    <property type="entry name" value="HATPase_C_sf"/>
</dbReference>
<dbReference type="Gene3D" id="3.30.565.10">
    <property type="entry name" value="Histidine kinase-like ATPase, C-terminal domain"/>
    <property type="match status" value="1"/>
</dbReference>
<feature type="transmembrane region" description="Helical" evidence="13">
    <location>
        <begin position="54"/>
        <end position="75"/>
    </location>
</feature>
<keyword evidence="12" id="KW-0175">Coiled coil</keyword>
<keyword evidence="5" id="KW-0597">Phosphoprotein</keyword>